<sequence length="467" mass="51439">MNSPTELASPIAVDVYRARRERVLAALRARGGGVAIVPTAPEVMRNRDTDYPFRHDSYFYYLTGFTEPEATLVLDASAPPGEPASILFCRDKNVERETWEGFRFGPEAARDAFGFDDAFPVDTLDEEMPRLIADKPALHYALGTSADLDAQVRAWLAAVRAQSRSGVRAPAKAENLLPVLDEMRLVKDPHEIAIMRRAASISAEAHRRAMRACRPGMREYEIEAELLYTFRRHGAQAPAYGSIVAAGANACVLHYPAGNTIARDGDLILIDAACELDGYASDITRTFPASGRFTSSQRELYDIVLAAQTAAVDATRAGVTFDVPHQAALKVLSQGLLDTRILDKAKFGSVDDVLAQRAYARFYMHRTGHWIGMDVHDAGEYREADGPLDEQGARPWRTLVPGMALTIEPGLYVRAAEDVPEKYWNIGIRIEDDAIVTQSGCELLTREVPVAADEIEALMRESNADRS</sequence>
<evidence type="ECO:0000256" key="12">
    <source>
        <dbReference type="ARBA" id="ARBA00081411"/>
    </source>
</evidence>
<protein>
    <recommendedName>
        <fullName evidence="10">Xaa-Pro aminopeptidase</fullName>
        <ecNumber evidence="4">3.4.11.9</ecNumber>
    </recommendedName>
    <alternativeName>
        <fullName evidence="11">Aminopeptidase P II</fullName>
    </alternativeName>
    <alternativeName>
        <fullName evidence="12">X-Pro aminopeptidase</fullName>
    </alternativeName>
</protein>
<dbReference type="Pfam" id="PF05195">
    <property type="entry name" value="AMP_N"/>
    <property type="match status" value="1"/>
</dbReference>
<evidence type="ECO:0000256" key="2">
    <source>
        <dbReference type="ARBA" id="ARBA00001936"/>
    </source>
</evidence>
<feature type="domain" description="Aminopeptidase P N-terminal" evidence="14">
    <location>
        <begin position="11"/>
        <end position="149"/>
    </location>
</feature>
<evidence type="ECO:0000256" key="13">
    <source>
        <dbReference type="RuleBase" id="RU000590"/>
    </source>
</evidence>
<evidence type="ECO:0000313" key="15">
    <source>
        <dbReference type="EMBL" id="SAK44141.1"/>
    </source>
</evidence>
<dbReference type="EMBL" id="FCNX02000001">
    <property type="protein sequence ID" value="SAK44141.1"/>
    <property type="molecule type" value="Genomic_DNA"/>
</dbReference>
<dbReference type="InterPro" id="IPR007865">
    <property type="entry name" value="Aminopep_P_N"/>
</dbReference>
<evidence type="ECO:0000256" key="4">
    <source>
        <dbReference type="ARBA" id="ARBA00012574"/>
    </source>
</evidence>
<evidence type="ECO:0000256" key="5">
    <source>
        <dbReference type="ARBA" id="ARBA00022670"/>
    </source>
</evidence>
<dbReference type="SUPFAM" id="SSF55920">
    <property type="entry name" value="Creatinase/aminopeptidase"/>
    <property type="match status" value="1"/>
</dbReference>
<dbReference type="RefSeq" id="WP_061132932.1">
    <property type="nucleotide sequence ID" value="NZ_FCNX02000001.1"/>
</dbReference>
<organism evidence="15 16">
    <name type="scientific">Caballeronia fortuita</name>
    <dbReference type="NCBI Taxonomy" id="1777138"/>
    <lineage>
        <taxon>Bacteria</taxon>
        <taxon>Pseudomonadati</taxon>
        <taxon>Pseudomonadota</taxon>
        <taxon>Betaproteobacteria</taxon>
        <taxon>Burkholderiales</taxon>
        <taxon>Burkholderiaceae</taxon>
        <taxon>Caballeronia</taxon>
    </lineage>
</organism>
<dbReference type="InterPro" id="IPR001131">
    <property type="entry name" value="Peptidase_M24B_aminopep-P_CS"/>
</dbReference>
<dbReference type="SUPFAM" id="SSF53092">
    <property type="entry name" value="Creatinase/prolidase N-terminal domain"/>
    <property type="match status" value="1"/>
</dbReference>
<dbReference type="Proteomes" id="UP000054903">
    <property type="component" value="Unassembled WGS sequence"/>
</dbReference>
<dbReference type="Gene3D" id="3.90.230.10">
    <property type="entry name" value="Creatinase/methionine aminopeptidase superfamily"/>
    <property type="match status" value="1"/>
</dbReference>
<evidence type="ECO:0000256" key="8">
    <source>
        <dbReference type="ARBA" id="ARBA00023049"/>
    </source>
</evidence>
<keyword evidence="5" id="KW-0645">Protease</keyword>
<proteinExistence type="inferred from homology"/>
<comment type="catalytic activity">
    <reaction evidence="1">
        <text>Release of any N-terminal amino acid, including proline, that is linked to proline, even from a dipeptide or tripeptide.</text>
        <dbReference type="EC" id="3.4.11.9"/>
    </reaction>
</comment>
<dbReference type="OrthoDB" id="9806388at2"/>
<dbReference type="PANTHER" id="PTHR43226">
    <property type="entry name" value="XAA-PRO AMINOPEPTIDASE 3"/>
    <property type="match status" value="1"/>
</dbReference>
<evidence type="ECO:0000256" key="10">
    <source>
        <dbReference type="ARBA" id="ARBA00069363"/>
    </source>
</evidence>
<keyword evidence="15" id="KW-0031">Aminopeptidase</keyword>
<dbReference type="PANTHER" id="PTHR43226:SF4">
    <property type="entry name" value="XAA-PRO AMINOPEPTIDASE 3"/>
    <property type="match status" value="1"/>
</dbReference>
<evidence type="ECO:0000256" key="1">
    <source>
        <dbReference type="ARBA" id="ARBA00001424"/>
    </source>
</evidence>
<dbReference type="InterPro" id="IPR052433">
    <property type="entry name" value="X-Pro_dipept-like"/>
</dbReference>
<keyword evidence="8" id="KW-0482">Metalloprotease</keyword>
<evidence type="ECO:0000256" key="7">
    <source>
        <dbReference type="ARBA" id="ARBA00022801"/>
    </source>
</evidence>
<dbReference type="SMART" id="SM01011">
    <property type="entry name" value="AMP_N"/>
    <property type="match status" value="1"/>
</dbReference>
<evidence type="ECO:0000259" key="14">
    <source>
        <dbReference type="SMART" id="SM01011"/>
    </source>
</evidence>
<keyword evidence="9" id="KW-0464">Manganese</keyword>
<name>A0A157ZF09_9BURK</name>
<evidence type="ECO:0000313" key="16">
    <source>
        <dbReference type="Proteomes" id="UP000054903"/>
    </source>
</evidence>
<evidence type="ECO:0000256" key="6">
    <source>
        <dbReference type="ARBA" id="ARBA00022723"/>
    </source>
</evidence>
<dbReference type="InterPro" id="IPR000994">
    <property type="entry name" value="Pept_M24"/>
</dbReference>
<evidence type="ECO:0000256" key="11">
    <source>
        <dbReference type="ARBA" id="ARBA00075356"/>
    </source>
</evidence>
<reference evidence="15" key="1">
    <citation type="submission" date="2016-01" db="EMBL/GenBank/DDBJ databases">
        <authorList>
            <person name="Peeters C."/>
        </authorList>
    </citation>
    <scope>NUCLEOTIDE SEQUENCE</scope>
    <source>
        <strain evidence="15">LMG 29320</strain>
    </source>
</reference>
<dbReference type="STRING" id="1777138.AWB77_00681"/>
<dbReference type="GO" id="GO:0005829">
    <property type="term" value="C:cytosol"/>
    <property type="evidence" value="ECO:0007669"/>
    <property type="project" value="TreeGrafter"/>
</dbReference>
<dbReference type="GO" id="GO:0070006">
    <property type="term" value="F:metalloaminopeptidase activity"/>
    <property type="evidence" value="ECO:0007669"/>
    <property type="project" value="InterPro"/>
</dbReference>
<dbReference type="GO" id="GO:0006508">
    <property type="term" value="P:proteolysis"/>
    <property type="evidence" value="ECO:0007669"/>
    <property type="project" value="UniProtKB-KW"/>
</dbReference>
<dbReference type="AlphaFoldDB" id="A0A157ZF09"/>
<accession>A0A157ZF09</accession>
<comment type="similarity">
    <text evidence="3 13">Belongs to the peptidase M24B family.</text>
</comment>
<dbReference type="InterPro" id="IPR029149">
    <property type="entry name" value="Creatin/AminoP/Spt16_N"/>
</dbReference>
<dbReference type="PROSITE" id="PS00491">
    <property type="entry name" value="PROLINE_PEPTIDASE"/>
    <property type="match status" value="1"/>
</dbReference>
<dbReference type="Gene3D" id="3.40.350.10">
    <property type="entry name" value="Creatinase/prolidase N-terminal domain"/>
    <property type="match status" value="1"/>
</dbReference>
<keyword evidence="7" id="KW-0378">Hydrolase</keyword>
<comment type="caution">
    <text evidence="15">The sequence shown here is derived from an EMBL/GenBank/DDBJ whole genome shotgun (WGS) entry which is preliminary data.</text>
</comment>
<keyword evidence="16" id="KW-1185">Reference proteome</keyword>
<dbReference type="CDD" id="cd01087">
    <property type="entry name" value="Prolidase"/>
    <property type="match status" value="1"/>
</dbReference>
<comment type="cofactor">
    <cofactor evidence="2">
        <name>Mn(2+)</name>
        <dbReference type="ChEBI" id="CHEBI:29035"/>
    </cofactor>
</comment>
<dbReference type="Pfam" id="PF00557">
    <property type="entry name" value="Peptidase_M24"/>
    <property type="match status" value="1"/>
</dbReference>
<evidence type="ECO:0000256" key="3">
    <source>
        <dbReference type="ARBA" id="ARBA00008766"/>
    </source>
</evidence>
<dbReference type="GO" id="GO:0030145">
    <property type="term" value="F:manganese ion binding"/>
    <property type="evidence" value="ECO:0007669"/>
    <property type="project" value="InterPro"/>
</dbReference>
<gene>
    <name evidence="15" type="ORF">AWB77_00681</name>
</gene>
<dbReference type="FunFam" id="3.90.230.10:FF:000002">
    <property type="entry name" value="Xaa-Pro aminopeptidase 3"/>
    <property type="match status" value="1"/>
</dbReference>
<dbReference type="EC" id="3.4.11.9" evidence="4"/>
<keyword evidence="6 13" id="KW-0479">Metal-binding</keyword>
<dbReference type="InterPro" id="IPR036005">
    <property type="entry name" value="Creatinase/aminopeptidase-like"/>
</dbReference>
<evidence type="ECO:0000256" key="9">
    <source>
        <dbReference type="ARBA" id="ARBA00023211"/>
    </source>
</evidence>